<dbReference type="InterPro" id="IPR028765">
    <property type="entry name" value="IQCB1"/>
</dbReference>
<evidence type="ECO:0000313" key="1">
    <source>
        <dbReference type="Ensembl" id="ENSNMLP00000027565.1"/>
    </source>
</evidence>
<dbReference type="PANTHER" id="PTHR15673">
    <property type="entry name" value="IQ CALMODULIN-BINDING MOTIF CONTAINING PROTEIN 1"/>
    <property type="match status" value="1"/>
</dbReference>
<sequence length="281" mass="30539">MEPLDVEGVVSELKNKLEEEKSSAEEKTVFLNQRLNHALNAGALQTGGALLTRLKSRLFESGVLAQSVSLLELKRAKGNWAAAAALAQLLSSCCVGAEPGDQSEAFDRLLLPSVMSALLSLAARLMKQAEGLALFKKLLDSVGWLLQTHHHLTAQVLSSVQYEKMQVSEDASVSLLWVQLWSHTVSSSRDFVNALSDDSLTLLLNDAVSQLAVSCEAAVGGASVRLLLLLARELRARLPPLLRSFRGLDSLLNKDWRGRGFDQEVDQLIEVLQSSESLVSP</sequence>
<dbReference type="PANTHER" id="PTHR15673:SF2">
    <property type="entry name" value="IQ CALMODULIN-BINDING MOTIF-CONTAINING PROTEIN 1"/>
    <property type="match status" value="1"/>
</dbReference>
<organism evidence="1 2">
    <name type="scientific">Neogobius melanostomus</name>
    <name type="common">round goby</name>
    <dbReference type="NCBI Taxonomy" id="47308"/>
    <lineage>
        <taxon>Eukaryota</taxon>
        <taxon>Metazoa</taxon>
        <taxon>Chordata</taxon>
        <taxon>Craniata</taxon>
        <taxon>Vertebrata</taxon>
        <taxon>Euteleostomi</taxon>
        <taxon>Actinopterygii</taxon>
        <taxon>Neopterygii</taxon>
        <taxon>Teleostei</taxon>
        <taxon>Neoteleostei</taxon>
        <taxon>Acanthomorphata</taxon>
        <taxon>Gobiaria</taxon>
        <taxon>Gobiiformes</taxon>
        <taxon>Gobioidei</taxon>
        <taxon>Gobiidae</taxon>
        <taxon>Benthophilinae</taxon>
        <taxon>Neogobiini</taxon>
        <taxon>Neogobius</taxon>
    </lineage>
</organism>
<reference evidence="1" key="2">
    <citation type="submission" date="2025-09" db="UniProtKB">
        <authorList>
            <consortium name="Ensembl"/>
        </authorList>
    </citation>
    <scope>IDENTIFICATION</scope>
</reference>
<dbReference type="GO" id="GO:0005929">
    <property type="term" value="C:cilium"/>
    <property type="evidence" value="ECO:0007669"/>
    <property type="project" value="TreeGrafter"/>
</dbReference>
<protein>
    <submittedName>
        <fullName evidence="1">Uncharacterized protein</fullName>
    </submittedName>
</protein>
<dbReference type="Ensembl" id="ENSNMLT00000030794.1">
    <property type="protein sequence ID" value="ENSNMLP00000027565.1"/>
    <property type="gene ID" value="ENSNMLG00000017570.1"/>
</dbReference>
<dbReference type="Proteomes" id="UP000694523">
    <property type="component" value="Unplaced"/>
</dbReference>
<dbReference type="AlphaFoldDB" id="A0A8C6TZW9"/>
<dbReference type="GO" id="GO:0005516">
    <property type="term" value="F:calmodulin binding"/>
    <property type="evidence" value="ECO:0007669"/>
    <property type="project" value="InterPro"/>
</dbReference>
<evidence type="ECO:0000313" key="2">
    <source>
        <dbReference type="Proteomes" id="UP000694523"/>
    </source>
</evidence>
<keyword evidence="2" id="KW-1185">Reference proteome</keyword>
<reference evidence="1" key="1">
    <citation type="submission" date="2025-08" db="UniProtKB">
        <authorList>
            <consortium name="Ensembl"/>
        </authorList>
    </citation>
    <scope>IDENTIFICATION</scope>
</reference>
<dbReference type="GO" id="GO:0060271">
    <property type="term" value="P:cilium assembly"/>
    <property type="evidence" value="ECO:0007669"/>
    <property type="project" value="InterPro"/>
</dbReference>
<name>A0A8C6TZW9_9GOBI</name>
<proteinExistence type="predicted"/>
<accession>A0A8C6TZW9</accession>